<keyword evidence="3" id="KW-0812">Transmembrane</keyword>
<feature type="region of interest" description="Disordered" evidence="2">
    <location>
        <begin position="138"/>
        <end position="175"/>
    </location>
</feature>
<reference evidence="5 6" key="3">
    <citation type="submission" date="2020-08" db="EMBL/GenBank/DDBJ databases">
        <title>Genomic Encyclopedia of Type Strains, Phase IV (KMG-IV): sequencing the most valuable type-strain genomes for metagenomic binning, comparative biology and taxonomic classification.</title>
        <authorList>
            <person name="Goeker M."/>
        </authorList>
    </citation>
    <scope>NUCLEOTIDE SEQUENCE [LARGE SCALE GENOMIC DNA]</scope>
    <source>
        <strain evidence="5 6">DSM 24105</strain>
    </source>
</reference>
<keyword evidence="7" id="KW-1185">Reference proteome</keyword>
<dbReference type="RefSeq" id="WP_246413041.1">
    <property type="nucleotide sequence ID" value="NZ_BSPG01000007.1"/>
</dbReference>
<dbReference type="InterPro" id="IPR011990">
    <property type="entry name" value="TPR-like_helical_dom_sf"/>
</dbReference>
<accession>A0A7W6ALC3</accession>
<evidence type="ECO:0000256" key="3">
    <source>
        <dbReference type="SAM" id="Phobius"/>
    </source>
</evidence>
<evidence type="ECO:0000256" key="2">
    <source>
        <dbReference type="SAM" id="MobiDB-lite"/>
    </source>
</evidence>
<keyword evidence="3" id="KW-1133">Transmembrane helix</keyword>
<dbReference type="PROSITE" id="PS50005">
    <property type="entry name" value="TPR"/>
    <property type="match status" value="1"/>
</dbReference>
<evidence type="ECO:0000313" key="5">
    <source>
        <dbReference type="EMBL" id="MBB3902836.1"/>
    </source>
</evidence>
<proteinExistence type="predicted"/>
<dbReference type="SMART" id="SM00028">
    <property type="entry name" value="TPR"/>
    <property type="match status" value="1"/>
</dbReference>
<protein>
    <submittedName>
        <fullName evidence="5">Ca-activated chloride channel family protein</fullName>
    </submittedName>
</protein>
<dbReference type="InterPro" id="IPR019734">
    <property type="entry name" value="TPR_rpt"/>
</dbReference>
<evidence type="ECO:0000313" key="6">
    <source>
        <dbReference type="Proteomes" id="UP000517759"/>
    </source>
</evidence>
<reference evidence="4" key="1">
    <citation type="journal article" date="2014" name="Int. J. Syst. Evol. Microbiol.">
        <title>Complete genome of a new Firmicutes species belonging to the dominant human colonic microbiota ('Ruminococcus bicirculans') reveals two chromosomes and a selective capacity to utilize plant glucans.</title>
        <authorList>
            <consortium name="NISC Comparative Sequencing Program"/>
            <person name="Wegmann U."/>
            <person name="Louis P."/>
            <person name="Goesmann A."/>
            <person name="Henrissat B."/>
            <person name="Duncan S.H."/>
            <person name="Flint H.J."/>
        </authorList>
    </citation>
    <scope>NUCLEOTIDE SEQUENCE</scope>
    <source>
        <strain evidence="4">NBRC 107710</strain>
    </source>
</reference>
<dbReference type="Proteomes" id="UP000517759">
    <property type="component" value="Unassembled WGS sequence"/>
</dbReference>
<organism evidence="5 6">
    <name type="scientific">Methylobacterium brachythecii</name>
    <dbReference type="NCBI Taxonomy" id="1176177"/>
    <lineage>
        <taxon>Bacteria</taxon>
        <taxon>Pseudomonadati</taxon>
        <taxon>Pseudomonadota</taxon>
        <taxon>Alphaproteobacteria</taxon>
        <taxon>Hyphomicrobiales</taxon>
        <taxon>Methylobacteriaceae</taxon>
        <taxon>Methylobacterium</taxon>
    </lineage>
</organism>
<evidence type="ECO:0000256" key="1">
    <source>
        <dbReference type="PROSITE-ProRule" id="PRU00339"/>
    </source>
</evidence>
<dbReference type="Gene3D" id="1.25.40.10">
    <property type="entry name" value="Tetratricopeptide repeat domain"/>
    <property type="match status" value="1"/>
</dbReference>
<feature type="repeat" description="TPR" evidence="1">
    <location>
        <begin position="88"/>
        <end position="121"/>
    </location>
</feature>
<keyword evidence="3" id="KW-0472">Membrane</keyword>
<reference evidence="7" key="2">
    <citation type="journal article" date="2019" name="Int. J. Syst. Evol. Microbiol.">
        <title>The Global Catalogue of Microorganisms (GCM) 10K type strain sequencing project: providing services to taxonomists for standard genome sequencing and annotation.</title>
        <authorList>
            <consortium name="The Broad Institute Genomics Platform"/>
            <consortium name="The Broad Institute Genome Sequencing Center for Infectious Disease"/>
            <person name="Wu L."/>
            <person name="Ma J."/>
        </authorList>
    </citation>
    <scope>NUCLEOTIDE SEQUENCE [LARGE SCALE GENOMIC DNA]</scope>
    <source>
        <strain evidence="7">NBRC 107710</strain>
    </source>
</reference>
<feature type="transmembrane region" description="Helical" evidence="3">
    <location>
        <begin position="6"/>
        <end position="26"/>
    </location>
</feature>
<dbReference type="EMBL" id="JACIDN010000004">
    <property type="protein sequence ID" value="MBB3902836.1"/>
    <property type="molecule type" value="Genomic_DNA"/>
</dbReference>
<keyword evidence="1" id="KW-0802">TPR repeat</keyword>
<dbReference type="Pfam" id="PF13414">
    <property type="entry name" value="TPR_11"/>
    <property type="match status" value="1"/>
</dbReference>
<sequence length="221" mass="24604">MSRRVAPPWVAPVVLMVAVLLGLIVAGGRVGWRNLFLTADQRGQALMERDRPGEAAAAFRDPLRRGVALFRAGEFKLAAQVFGGLDISEGAFDQGNALIMLGKYEDAVKRYDRALQLRPDWPDATANRELARIRAERVRQQGGETGNTDSKPDEVVFDKTKKGGTDTTVEGERKPLSDDAVRAMWLRRVQTKPADFLRVKFAYQLQSASRQEPSRQPETKP</sequence>
<gene>
    <name evidence="4" type="ORF">GCM10007884_17470</name>
    <name evidence="5" type="ORF">GGR33_002338</name>
</gene>
<reference evidence="4" key="4">
    <citation type="submission" date="2023-01" db="EMBL/GenBank/DDBJ databases">
        <title>Draft genome sequence of Methylobacterium brachythecii strain NBRC 107710.</title>
        <authorList>
            <person name="Sun Q."/>
            <person name="Mori K."/>
        </authorList>
    </citation>
    <scope>NUCLEOTIDE SEQUENCE</scope>
    <source>
        <strain evidence="4">NBRC 107710</strain>
    </source>
</reference>
<dbReference type="EMBL" id="BSPG01000007">
    <property type="protein sequence ID" value="GLS43762.1"/>
    <property type="molecule type" value="Genomic_DNA"/>
</dbReference>
<feature type="compositionally biased region" description="Basic and acidic residues" evidence="2">
    <location>
        <begin position="150"/>
        <end position="175"/>
    </location>
</feature>
<dbReference type="AlphaFoldDB" id="A0A7W6ALC3"/>
<evidence type="ECO:0000313" key="4">
    <source>
        <dbReference type="EMBL" id="GLS43762.1"/>
    </source>
</evidence>
<dbReference type="Proteomes" id="UP001156881">
    <property type="component" value="Unassembled WGS sequence"/>
</dbReference>
<evidence type="ECO:0000313" key="7">
    <source>
        <dbReference type="Proteomes" id="UP001156881"/>
    </source>
</evidence>
<dbReference type="SUPFAM" id="SSF48452">
    <property type="entry name" value="TPR-like"/>
    <property type="match status" value="1"/>
</dbReference>
<comment type="caution">
    <text evidence="5">The sequence shown here is derived from an EMBL/GenBank/DDBJ whole genome shotgun (WGS) entry which is preliminary data.</text>
</comment>
<name>A0A7W6ALC3_9HYPH</name>
<dbReference type="PROSITE" id="PS50293">
    <property type="entry name" value="TPR_REGION"/>
    <property type="match status" value="1"/>
</dbReference>